<name>A0ABQ9J2G2_9CUCU</name>
<organism evidence="3 4">
    <name type="scientific">Molorchus minor</name>
    <dbReference type="NCBI Taxonomy" id="1323400"/>
    <lineage>
        <taxon>Eukaryota</taxon>
        <taxon>Metazoa</taxon>
        <taxon>Ecdysozoa</taxon>
        <taxon>Arthropoda</taxon>
        <taxon>Hexapoda</taxon>
        <taxon>Insecta</taxon>
        <taxon>Pterygota</taxon>
        <taxon>Neoptera</taxon>
        <taxon>Endopterygota</taxon>
        <taxon>Coleoptera</taxon>
        <taxon>Polyphaga</taxon>
        <taxon>Cucujiformia</taxon>
        <taxon>Chrysomeloidea</taxon>
        <taxon>Cerambycidae</taxon>
        <taxon>Lamiinae</taxon>
        <taxon>Monochamini</taxon>
        <taxon>Molorchus</taxon>
    </lineage>
</organism>
<feature type="domain" description="THAP4-like heme-binding" evidence="2">
    <location>
        <begin position="10"/>
        <end position="166"/>
    </location>
</feature>
<dbReference type="Proteomes" id="UP001162164">
    <property type="component" value="Unassembled WGS sequence"/>
</dbReference>
<dbReference type="CDD" id="cd07828">
    <property type="entry name" value="lipocalin_heme-bd-THAP4-like"/>
    <property type="match status" value="1"/>
</dbReference>
<dbReference type="PANTHER" id="PTHR15854:SF4">
    <property type="entry name" value="PEROXYNITRITE ISOMERASE THAP4"/>
    <property type="match status" value="1"/>
</dbReference>
<protein>
    <recommendedName>
        <fullName evidence="2">THAP4-like heme-binding domain-containing protein</fullName>
    </recommendedName>
</protein>
<dbReference type="InterPro" id="IPR014878">
    <property type="entry name" value="THAP4-like_heme-bd"/>
</dbReference>
<gene>
    <name evidence="3" type="ORF">NQ317_013133</name>
</gene>
<dbReference type="InterPro" id="IPR045165">
    <property type="entry name" value="Nitrobindin"/>
</dbReference>
<evidence type="ECO:0000313" key="3">
    <source>
        <dbReference type="EMBL" id="KAJ8971494.1"/>
    </source>
</evidence>
<dbReference type="Pfam" id="PF08768">
    <property type="entry name" value="THAP4_heme-bd"/>
    <property type="match status" value="1"/>
</dbReference>
<keyword evidence="4" id="KW-1185">Reference proteome</keyword>
<dbReference type="PANTHER" id="PTHR15854">
    <property type="entry name" value="THAP4 PROTEIN"/>
    <property type="match status" value="1"/>
</dbReference>
<sequence>MQYTKGSNILKPVCWIVGKWKSIKAEVRYPKLSSPIIFEGVLTFSSFGKPMLNYSFVTWKPEDQSPLHMENGFLHVEESDKPSSKVALVVSDGSGRAMVEEGLAKNKQLILNTCELGFMTFIKCEQRNILSLHRHFKLNDRGQLEFNTMLQLQTSPLSEHIKACFEKCDS</sequence>
<evidence type="ECO:0000259" key="2">
    <source>
        <dbReference type="Pfam" id="PF08768"/>
    </source>
</evidence>
<accession>A0ABQ9J2G2</accession>
<evidence type="ECO:0000313" key="4">
    <source>
        <dbReference type="Proteomes" id="UP001162164"/>
    </source>
</evidence>
<dbReference type="Gene3D" id="2.40.128.20">
    <property type="match status" value="1"/>
</dbReference>
<proteinExistence type="predicted"/>
<comment type="caution">
    <text evidence="3">The sequence shown here is derived from an EMBL/GenBank/DDBJ whole genome shotgun (WGS) entry which is preliminary data.</text>
</comment>
<comment type="catalytic activity">
    <reaction evidence="1">
        <text>peroxynitrite = nitrate</text>
        <dbReference type="Rhea" id="RHEA:63116"/>
        <dbReference type="ChEBI" id="CHEBI:17632"/>
        <dbReference type="ChEBI" id="CHEBI:25941"/>
    </reaction>
    <physiologicalReaction direction="left-to-right" evidence="1">
        <dbReference type="Rhea" id="RHEA:63117"/>
    </physiologicalReaction>
</comment>
<dbReference type="EMBL" id="JAPWTJ010001476">
    <property type="protein sequence ID" value="KAJ8971494.1"/>
    <property type="molecule type" value="Genomic_DNA"/>
</dbReference>
<dbReference type="SUPFAM" id="SSF50814">
    <property type="entry name" value="Lipocalins"/>
    <property type="match status" value="1"/>
</dbReference>
<evidence type="ECO:0000256" key="1">
    <source>
        <dbReference type="ARBA" id="ARBA00036993"/>
    </source>
</evidence>
<dbReference type="InterPro" id="IPR012674">
    <property type="entry name" value="Calycin"/>
</dbReference>
<reference evidence="3" key="1">
    <citation type="journal article" date="2023" name="Insect Mol. Biol.">
        <title>Genome sequencing provides insights into the evolution of gene families encoding plant cell wall-degrading enzymes in longhorned beetles.</title>
        <authorList>
            <person name="Shin N.R."/>
            <person name="Okamura Y."/>
            <person name="Kirsch R."/>
            <person name="Pauchet Y."/>
        </authorList>
    </citation>
    <scope>NUCLEOTIDE SEQUENCE</scope>
    <source>
        <strain evidence="3">MMC_N1</strain>
    </source>
</reference>